<feature type="domain" description="Dienelactone hydrolase" evidence="4">
    <location>
        <begin position="301"/>
        <end position="493"/>
    </location>
</feature>
<keyword evidence="3" id="KW-0732">Signal</keyword>
<name>A0A926DMW1_9FIRM</name>
<dbReference type="Pfam" id="PF00657">
    <property type="entry name" value="Lipase_GDSL"/>
    <property type="match status" value="1"/>
</dbReference>
<dbReference type="PROSITE" id="PS51257">
    <property type="entry name" value="PROKAR_LIPOPROTEIN"/>
    <property type="match status" value="1"/>
</dbReference>
<comment type="caution">
    <text evidence="5">The sequence shown here is derived from an EMBL/GenBank/DDBJ whole genome shotgun (WGS) entry which is preliminary data.</text>
</comment>
<gene>
    <name evidence="5" type="ORF">H8698_09690</name>
</gene>
<dbReference type="Proteomes" id="UP000611762">
    <property type="component" value="Unassembled WGS sequence"/>
</dbReference>
<feature type="signal peptide" evidence="3">
    <location>
        <begin position="1"/>
        <end position="24"/>
    </location>
</feature>
<evidence type="ECO:0000313" key="6">
    <source>
        <dbReference type="Proteomes" id="UP000611762"/>
    </source>
</evidence>
<dbReference type="PANTHER" id="PTHR43695:SF1">
    <property type="entry name" value="RHAMNOGALACTURONAN ACETYLESTERASE"/>
    <property type="match status" value="1"/>
</dbReference>
<dbReference type="Gene3D" id="3.40.50.1820">
    <property type="entry name" value="alpha/beta hydrolase"/>
    <property type="match status" value="1"/>
</dbReference>
<feature type="chain" id="PRO_5037080502" evidence="3">
    <location>
        <begin position="25"/>
        <end position="634"/>
    </location>
</feature>
<evidence type="ECO:0000256" key="2">
    <source>
        <dbReference type="ARBA" id="ARBA00022801"/>
    </source>
</evidence>
<dbReference type="InterPro" id="IPR029058">
    <property type="entry name" value="AB_hydrolase_fold"/>
</dbReference>
<reference evidence="5" key="1">
    <citation type="submission" date="2020-08" db="EMBL/GenBank/DDBJ databases">
        <title>Genome public.</title>
        <authorList>
            <person name="Liu C."/>
            <person name="Sun Q."/>
        </authorList>
    </citation>
    <scope>NUCLEOTIDE SEQUENCE</scope>
    <source>
        <strain evidence="5">H8</strain>
    </source>
</reference>
<dbReference type="SUPFAM" id="SSF53474">
    <property type="entry name" value="alpha/beta-Hydrolases"/>
    <property type="match status" value="1"/>
</dbReference>
<sequence>MKKKLLLLALAAVMAMLSCYAVFAEEGKPTLFIVGDGVAAAQGADKFPQQGWGEYVADVVTNITVENCAENEENLASYVENGAWQEVLPRVTAGDFVMVAFGADSVDPAKSENYYSAYLLKLAQGIKAAGAQGIFVTPAAVGSTIDANNRLNPLINSVKSVAASFGFTVADLNGRMRENYKDYQGTEKDGKVRTSYDALFLSKSQLSYFEQIGAVSDSAKQAAENKDYIHFSATGAKFAANLVAKELFEKENPFKQYTKDVTDPKQRTVRYDVISKMREGNLNGVFFDGMEYNGLPTQVFAYVGLPEGASAENKVPAMVLTHGAAGHAYKDWVQLWNKKGYAAISFYWREPDAKNDNTMPDGSALQYNPGPRRSDISDTALQGEKEDQFMYHATSDISLSYNLLNAMPEVQKDQIGLTGISWGGIIASRGMGEDTRFQFAMPVYGCGNLPMSTGTIHPTSVWDGKYTFKNTVDANMPVFWINVSNDTFFSLHATTQCALETNSDVLIILGGGHSQQHGSGGTGEIDELFSYADHMLKGGPALPKLSKISLSGRTASFTCEAEAGLEKARLIYNTTGMVYGNGAGSQATTEWTTVDLNPKTGKISVSVPANAKGFYVEVTDKNKNRMTTEYLEFH</sequence>
<keyword evidence="2 5" id="KW-0378">Hydrolase</keyword>
<comment type="similarity">
    <text evidence="1">Belongs to the 'GDSL' lipolytic enzyme family.</text>
</comment>
<evidence type="ECO:0000256" key="3">
    <source>
        <dbReference type="SAM" id="SignalP"/>
    </source>
</evidence>
<dbReference type="GO" id="GO:0016788">
    <property type="term" value="F:hydrolase activity, acting on ester bonds"/>
    <property type="evidence" value="ECO:0007669"/>
    <property type="project" value="InterPro"/>
</dbReference>
<proteinExistence type="inferred from homology"/>
<accession>A0A926DMW1</accession>
<dbReference type="EMBL" id="JACRSU010000003">
    <property type="protein sequence ID" value="MBC8541246.1"/>
    <property type="molecule type" value="Genomic_DNA"/>
</dbReference>
<dbReference type="AlphaFoldDB" id="A0A926DMW1"/>
<dbReference type="InterPro" id="IPR037459">
    <property type="entry name" value="RhgT-like"/>
</dbReference>
<dbReference type="PANTHER" id="PTHR43695">
    <property type="entry name" value="PUTATIVE (AFU_ORTHOLOGUE AFUA_2G17250)-RELATED"/>
    <property type="match status" value="1"/>
</dbReference>
<organism evidence="5 6">
    <name type="scientific">Congzhengia minquanensis</name>
    <dbReference type="NCBI Taxonomy" id="2763657"/>
    <lineage>
        <taxon>Bacteria</taxon>
        <taxon>Bacillati</taxon>
        <taxon>Bacillota</taxon>
        <taxon>Clostridia</taxon>
        <taxon>Eubacteriales</taxon>
        <taxon>Oscillospiraceae</taxon>
        <taxon>Congzhengia</taxon>
    </lineage>
</organism>
<protein>
    <submittedName>
        <fullName evidence="5">Dienelactone hydrolase family protein</fullName>
    </submittedName>
</protein>
<dbReference type="InterPro" id="IPR036514">
    <property type="entry name" value="SGNH_hydro_sf"/>
</dbReference>
<dbReference type="InterPro" id="IPR002925">
    <property type="entry name" value="Dienelactn_hydro"/>
</dbReference>
<dbReference type="Pfam" id="PF01738">
    <property type="entry name" value="DLH"/>
    <property type="match status" value="1"/>
</dbReference>
<evidence type="ECO:0000259" key="4">
    <source>
        <dbReference type="Pfam" id="PF01738"/>
    </source>
</evidence>
<keyword evidence="6" id="KW-1185">Reference proteome</keyword>
<dbReference type="SUPFAM" id="SSF52266">
    <property type="entry name" value="SGNH hydrolase"/>
    <property type="match status" value="1"/>
</dbReference>
<dbReference type="Gene3D" id="3.40.50.1110">
    <property type="entry name" value="SGNH hydrolase"/>
    <property type="match status" value="1"/>
</dbReference>
<dbReference type="InterPro" id="IPR001087">
    <property type="entry name" value="GDSL"/>
</dbReference>
<dbReference type="RefSeq" id="WP_249313266.1">
    <property type="nucleotide sequence ID" value="NZ_JACRSU010000003.1"/>
</dbReference>
<evidence type="ECO:0000313" key="5">
    <source>
        <dbReference type="EMBL" id="MBC8541246.1"/>
    </source>
</evidence>
<evidence type="ECO:0000256" key="1">
    <source>
        <dbReference type="ARBA" id="ARBA00008668"/>
    </source>
</evidence>